<evidence type="ECO:0000256" key="7">
    <source>
        <dbReference type="ARBA" id="ARBA00022839"/>
    </source>
</evidence>
<feature type="region of interest" description="Disordered" evidence="17">
    <location>
        <begin position="928"/>
        <end position="949"/>
    </location>
</feature>
<comment type="catalytic activity">
    <reaction evidence="14 15">
        <text>ATP + H2O = ADP + phosphate + H(+)</text>
        <dbReference type="Rhea" id="RHEA:13065"/>
        <dbReference type="ChEBI" id="CHEBI:15377"/>
        <dbReference type="ChEBI" id="CHEBI:15378"/>
        <dbReference type="ChEBI" id="CHEBI:30616"/>
        <dbReference type="ChEBI" id="CHEBI:43474"/>
        <dbReference type="ChEBI" id="CHEBI:456216"/>
        <dbReference type="EC" id="5.6.2.4"/>
    </reaction>
</comment>
<dbReference type="InterPro" id="IPR004586">
    <property type="entry name" value="RecB"/>
</dbReference>
<comment type="domain">
    <text evidence="15">The N-terminal DNA-binding domain is a ssDNA-dependent ATPase and has ATP-dependent 3'-5' helicase function. This domain interacts with RecC.</text>
</comment>
<keyword evidence="12 15" id="KW-0413">Isomerase</keyword>
<dbReference type="GO" id="GO:0009338">
    <property type="term" value="C:exodeoxyribonuclease V complex"/>
    <property type="evidence" value="ECO:0007669"/>
    <property type="project" value="TreeGrafter"/>
</dbReference>
<comment type="function">
    <text evidence="15">A helicase/nuclease that prepares dsDNA breaks (DSB) for recombinational DNA repair. Binds to DSBs and unwinds DNA via a highly rapid and processive ATP-dependent bidirectional helicase activity. Unwinds dsDNA until it encounters a Chi (crossover hotspot instigator) sequence from the 3' direction. Cuts ssDNA a few nucleotides 3' to the Chi site. The properties and activities of the enzyme are changed at Chi. The Chi-altered holoenzyme produces a long 3'-ssDNA overhang and facilitates RecA-binding to the ssDNA for homologous DNA recombination and repair. Holoenzyme degrades any linearized DNA that is unable to undergo homologous recombination. In the holoenzyme this subunit contributes ATPase, 3'-5' helicase, exonuclease activity and loads RecA onto ssDNA.</text>
</comment>
<dbReference type="InterPro" id="IPR011604">
    <property type="entry name" value="PDDEXK-like_dom_sf"/>
</dbReference>
<organism evidence="20 21">
    <name type="scientific">Stenotrophomonas ginsengisoli</name>
    <dbReference type="NCBI Taxonomy" id="336566"/>
    <lineage>
        <taxon>Bacteria</taxon>
        <taxon>Pseudomonadati</taxon>
        <taxon>Pseudomonadota</taxon>
        <taxon>Gammaproteobacteria</taxon>
        <taxon>Lysobacterales</taxon>
        <taxon>Lysobacteraceae</taxon>
        <taxon>Stenotrophomonas</taxon>
    </lineage>
</organism>
<proteinExistence type="inferred from homology"/>
<dbReference type="SUPFAM" id="SSF52540">
    <property type="entry name" value="P-loop containing nucleoside triphosphate hydrolases"/>
    <property type="match status" value="1"/>
</dbReference>
<dbReference type="GO" id="GO:0016887">
    <property type="term" value="F:ATP hydrolysis activity"/>
    <property type="evidence" value="ECO:0007669"/>
    <property type="project" value="RHEA"/>
</dbReference>
<keyword evidence="21" id="KW-1185">Reference proteome</keyword>
<keyword evidence="11 15" id="KW-0234">DNA repair</keyword>
<evidence type="ECO:0000259" key="19">
    <source>
        <dbReference type="PROSITE" id="PS51217"/>
    </source>
</evidence>
<dbReference type="GO" id="GO:0008854">
    <property type="term" value="F:exodeoxyribonuclease V activity"/>
    <property type="evidence" value="ECO:0007669"/>
    <property type="project" value="UniProtKB-EC"/>
</dbReference>
<feature type="binding site" evidence="15">
    <location>
        <position position="973"/>
    </location>
    <ligand>
        <name>Mg(2+)</name>
        <dbReference type="ChEBI" id="CHEBI:18420"/>
    </ligand>
</feature>
<evidence type="ECO:0000256" key="9">
    <source>
        <dbReference type="ARBA" id="ARBA00022842"/>
    </source>
</evidence>
<dbReference type="PROSITE" id="PS51217">
    <property type="entry name" value="UVRD_HELICASE_CTER"/>
    <property type="match status" value="1"/>
</dbReference>
<dbReference type="PATRIC" id="fig|336566.3.peg.689"/>
<keyword evidence="7 15" id="KW-0269">Exonuclease</keyword>
<dbReference type="InterPro" id="IPR014017">
    <property type="entry name" value="DNA_helicase_UvrD-like_C"/>
</dbReference>
<dbReference type="GO" id="GO:0005829">
    <property type="term" value="C:cytosol"/>
    <property type="evidence" value="ECO:0007669"/>
    <property type="project" value="TreeGrafter"/>
</dbReference>
<dbReference type="GO" id="GO:0000287">
    <property type="term" value="F:magnesium ion binding"/>
    <property type="evidence" value="ECO:0007669"/>
    <property type="project" value="UniProtKB-UniRule"/>
</dbReference>
<evidence type="ECO:0000313" key="20">
    <source>
        <dbReference type="EMBL" id="KRG77782.1"/>
    </source>
</evidence>
<dbReference type="Gene3D" id="3.90.320.10">
    <property type="match status" value="1"/>
</dbReference>
<feature type="region of interest" description="Nuclease activity, interacts with RecD and RecA" evidence="15">
    <location>
        <begin position="907"/>
        <end position="1237"/>
    </location>
</feature>
<dbReference type="AlphaFoldDB" id="A0A0R0D820"/>
<dbReference type="Pfam" id="PF00580">
    <property type="entry name" value="UvrD-helicase"/>
    <property type="match status" value="1"/>
</dbReference>
<dbReference type="InterPro" id="IPR011335">
    <property type="entry name" value="Restrct_endonuc-II-like"/>
</dbReference>
<dbReference type="Gene3D" id="3.40.50.300">
    <property type="entry name" value="P-loop containing nucleotide triphosphate hydrolases"/>
    <property type="match status" value="2"/>
</dbReference>
<keyword evidence="9 15" id="KW-0460">Magnesium</keyword>
<comment type="catalytic activity">
    <reaction evidence="13 15">
        <text>Couples ATP hydrolysis with the unwinding of duplex DNA by translocating in the 3'-5' direction.</text>
        <dbReference type="EC" id="5.6.2.4"/>
    </reaction>
</comment>
<evidence type="ECO:0000256" key="5">
    <source>
        <dbReference type="ARBA" id="ARBA00022801"/>
    </source>
</evidence>
<dbReference type="STRING" id="336566.ABB30_06705"/>
<evidence type="ECO:0000256" key="13">
    <source>
        <dbReference type="ARBA" id="ARBA00034617"/>
    </source>
</evidence>
<dbReference type="GO" id="GO:0000724">
    <property type="term" value="P:double-strand break repair via homologous recombination"/>
    <property type="evidence" value="ECO:0007669"/>
    <property type="project" value="UniProtKB-UniRule"/>
</dbReference>
<comment type="similarity">
    <text evidence="15">Belongs to the helicase family. UvrD subfamily.</text>
</comment>
<evidence type="ECO:0000256" key="2">
    <source>
        <dbReference type="ARBA" id="ARBA00022723"/>
    </source>
</evidence>
<reference evidence="20 21" key="1">
    <citation type="submission" date="2015-05" db="EMBL/GenBank/DDBJ databases">
        <title>Genome sequencing and analysis of members of genus Stenotrophomonas.</title>
        <authorList>
            <person name="Patil P.P."/>
            <person name="Midha S."/>
            <person name="Patil P.B."/>
        </authorList>
    </citation>
    <scope>NUCLEOTIDE SEQUENCE [LARGE SCALE GENOMIC DNA]</scope>
    <source>
        <strain evidence="20 21">DSM 24757</strain>
    </source>
</reference>
<dbReference type="InterPro" id="IPR000212">
    <property type="entry name" value="DNA_helicase_UvrD/REP"/>
</dbReference>
<keyword evidence="5 15" id="KW-0378">Hydrolase</keyword>
<dbReference type="Pfam" id="PF12705">
    <property type="entry name" value="PDDEXK_1"/>
    <property type="match status" value="1"/>
</dbReference>
<dbReference type="GO" id="GO:0003677">
    <property type="term" value="F:DNA binding"/>
    <property type="evidence" value="ECO:0007669"/>
    <property type="project" value="UniProtKB-UniRule"/>
</dbReference>
<keyword evidence="2 15" id="KW-0479">Metal-binding</keyword>
<dbReference type="CDD" id="cd22352">
    <property type="entry name" value="RecB_C-like"/>
    <property type="match status" value="1"/>
</dbReference>
<comment type="catalytic activity">
    <reaction evidence="15">
        <text>Exonucleolytic cleavage (in the presence of ATP) in either 5'- to 3'- or 3'- to 5'-direction to yield 5'-phosphooligonucleotides.</text>
        <dbReference type="EC" id="3.1.11.5"/>
    </reaction>
</comment>
<dbReference type="PROSITE" id="PS51198">
    <property type="entry name" value="UVRD_HELICASE_ATP_BIND"/>
    <property type="match status" value="1"/>
</dbReference>
<evidence type="ECO:0000313" key="21">
    <source>
        <dbReference type="Proteomes" id="UP000050956"/>
    </source>
</evidence>
<evidence type="ECO:0000256" key="17">
    <source>
        <dbReference type="SAM" id="MobiDB-lite"/>
    </source>
</evidence>
<protein>
    <recommendedName>
        <fullName evidence="15">RecBCD enzyme subunit RecB</fullName>
        <ecNumber evidence="15">3.1.11.5</ecNumber>
        <ecNumber evidence="15">5.6.2.4</ecNumber>
    </recommendedName>
    <alternativeName>
        <fullName evidence="15">DNA 3'-5' helicase subunit RecB</fullName>
    </alternativeName>
    <alternativeName>
        <fullName evidence="15">Exonuclease V subunit RecB</fullName>
        <shortName evidence="15">ExoV subunit RecB</shortName>
    </alternativeName>
    <alternativeName>
        <fullName evidence="15">Helicase/nuclease RecBCD subunit RecB</fullName>
    </alternativeName>
</protein>
<comment type="caution">
    <text evidence="20">The sequence shown here is derived from an EMBL/GenBank/DDBJ whole genome shotgun (WGS) entry which is preliminary data.</text>
</comment>
<evidence type="ECO:0000256" key="16">
    <source>
        <dbReference type="PROSITE-ProRule" id="PRU00560"/>
    </source>
</evidence>
<dbReference type="GO" id="GO:0043138">
    <property type="term" value="F:3'-5' DNA helicase activity"/>
    <property type="evidence" value="ECO:0007669"/>
    <property type="project" value="UniProtKB-UniRule"/>
</dbReference>
<keyword evidence="8 15" id="KW-0067">ATP-binding</keyword>
<dbReference type="PANTHER" id="PTHR11070">
    <property type="entry name" value="UVRD / RECB / PCRA DNA HELICASE FAMILY MEMBER"/>
    <property type="match status" value="1"/>
</dbReference>
<sequence>MQAIDKDGQAPVNRDPLAVPLGGVQLIEASAGTGKTYTLATLFTRLVVEQHLRIGQVLAVTFTDAATQELRKRIRARLALAAGQVMQCDEHAESPEIALTRQILAAHMQRSGETPAALERRLRLAAEETDLAAVFTIHGFCARVLSEYALDSGHRLDGPELVTNLRPLHAEVAADLWRVLAQDAEQVAVLTTLWSNHEELAKDLPALLGEEPLFPQPIAAGPDALSLTQAMQTLAAAVPALQQAIAEHAGDFQQALLAATENKWLNGNSYKAAWINALFEQFRQWDGQGPLHDKAANLLPETLAARTSKAGAGKTPASPLQGPLVQWMQASQSVTAVLRGQAIALLHSLRGQARERVAHLKSQRRLQTYDDLIEGVARALEGPRGPVLVAQLRQQYAIALVDEFQDTDPRQWAIFRRVFGDSAEVAAAGKTPALFLIGDPKQAIYGFRGGDVHTYLDARQQANVALMLDHNYRSRPCVLAAIDALYAQAGARGFSQEGIVFDPVHAGRVDADADFSVDGQPAPGLVLQQVASDSDKPLKAEQSRQLATALCADAIATVLWQGRQGSALIKGRPVQAGDIAVLVRSHREATMIQQALHQRGVAAVAAGKQSLFASEQAAELRLLLLALLQPADEGRLRAVLSTVLLGIDAAVIAGLDNEGDDKRGHQNRLQLWRERLQRGGPYALVADLCAEQAPRLLAISDGERRMTNYLQLAELLQEASRKVLGLPGLLDWLEQAMAMADSNDEAQLLRLESDARRVQIITLHKSKGLEYPLVYLPFVGIGGSGNSRDRHTVVQVDKQRQRHWKLDKEDPAWKGALSLRKAEDHAESARLLYVGLTRAVHQLWLLHGDLAGASGTTLQAMLDGLAEHPAIAVLQAQAQRPPVPVLPVDSQQAIAPVRAIARPLAVDWWVYSFTQLAHAERGADLSAAATQAPTAAEDEPADSQSPELAGEAVVERIAFDRRFSGSRFGNALHLALENSDFAAWADWQGGQPAPPGAEQALLKELRREGYGAGDRDPAGQPVALPDDLARTRAQQELDDGLALLTELVGQTLIAPLPEGTRLCDVPASQRRAEIEFHFALQPTRVGELLALLHAHGVVSSRHGFGLRQRLEGLMTGKIDLTYTHNGQWFVLDYKSNRLPRYDASALEQAMASSEYDLQALLYTVALHRWLRFRLGSGYDYARDFGGIRYLFARGLDASDAQAPGLHARRFDPALVHGLDVLFAGGEQAHARLIGAMA</sequence>
<name>A0A0R0D820_9GAMM</name>
<dbReference type="Proteomes" id="UP000050956">
    <property type="component" value="Unassembled WGS sequence"/>
</dbReference>
<keyword evidence="6 15" id="KW-0347">Helicase</keyword>
<feature type="active site" description="For nuclease activity" evidence="15">
    <location>
        <position position="1132"/>
    </location>
</feature>
<dbReference type="HAMAP" id="MF_01485">
    <property type="entry name" value="RecB"/>
    <property type="match status" value="1"/>
</dbReference>
<keyword evidence="10 15" id="KW-0238">DNA-binding</keyword>
<keyword evidence="3 15" id="KW-0547">Nucleotide-binding</keyword>
<dbReference type="InterPro" id="IPR027417">
    <property type="entry name" value="P-loop_NTPase"/>
</dbReference>
<feature type="domain" description="UvrD-like helicase C-terminal" evidence="19">
    <location>
        <begin position="506"/>
        <end position="768"/>
    </location>
</feature>
<dbReference type="InterPro" id="IPR038726">
    <property type="entry name" value="PDDEXK_AddAB-type"/>
</dbReference>
<evidence type="ECO:0000256" key="12">
    <source>
        <dbReference type="ARBA" id="ARBA00023235"/>
    </source>
</evidence>
<feature type="binding site" evidence="15">
    <location>
        <position position="1132"/>
    </location>
    <ligand>
        <name>Mg(2+)</name>
        <dbReference type="ChEBI" id="CHEBI:18420"/>
    </ligand>
</feature>
<feature type="region of interest" description="DNA-binding and helicase activity, interacts with RecC" evidence="15">
    <location>
        <begin position="1"/>
        <end position="866"/>
    </location>
</feature>
<dbReference type="EMBL" id="LDJM01000016">
    <property type="protein sequence ID" value="KRG77782.1"/>
    <property type="molecule type" value="Genomic_DNA"/>
</dbReference>
<comment type="domain">
    <text evidence="15">The C-terminal domain has nuclease activity and interacts with RecD. It interacts with RecA, facilitating its loading onto ssDNA.</text>
</comment>
<accession>A0A0R0D820</accession>
<evidence type="ECO:0000256" key="4">
    <source>
        <dbReference type="ARBA" id="ARBA00022763"/>
    </source>
</evidence>
<evidence type="ECO:0000256" key="1">
    <source>
        <dbReference type="ARBA" id="ARBA00022722"/>
    </source>
</evidence>
<dbReference type="Gene3D" id="1.10.486.10">
    <property type="entry name" value="PCRA, domain 4"/>
    <property type="match status" value="1"/>
</dbReference>
<dbReference type="GO" id="GO:0005524">
    <property type="term" value="F:ATP binding"/>
    <property type="evidence" value="ECO:0007669"/>
    <property type="project" value="UniProtKB-UniRule"/>
</dbReference>
<evidence type="ECO:0000256" key="10">
    <source>
        <dbReference type="ARBA" id="ARBA00023125"/>
    </source>
</evidence>
<dbReference type="InterPro" id="IPR014016">
    <property type="entry name" value="UvrD-like_ATP-bd"/>
</dbReference>
<keyword evidence="1 15" id="KW-0540">Nuclease</keyword>
<dbReference type="EC" id="5.6.2.4" evidence="15"/>
<dbReference type="SUPFAM" id="SSF52980">
    <property type="entry name" value="Restriction endonuclease-like"/>
    <property type="match status" value="1"/>
</dbReference>
<dbReference type="RefSeq" id="WP_057637540.1">
    <property type="nucleotide sequence ID" value="NZ_LDJM01000016.1"/>
</dbReference>
<feature type="domain" description="UvrD-like helicase ATP-binding" evidence="18">
    <location>
        <begin position="8"/>
        <end position="475"/>
    </location>
</feature>
<gene>
    <name evidence="15" type="primary">recB</name>
    <name evidence="20" type="ORF">ABB30_06705</name>
</gene>
<feature type="binding site" evidence="16">
    <location>
        <begin position="29"/>
        <end position="36"/>
    </location>
    <ligand>
        <name>ATP</name>
        <dbReference type="ChEBI" id="CHEBI:30616"/>
    </ligand>
</feature>
<feature type="binding site" evidence="15">
    <location>
        <position position="1119"/>
    </location>
    <ligand>
        <name>Mg(2+)</name>
        <dbReference type="ChEBI" id="CHEBI:18420"/>
    </ligand>
</feature>
<evidence type="ECO:0000256" key="3">
    <source>
        <dbReference type="ARBA" id="ARBA00022741"/>
    </source>
</evidence>
<dbReference type="EC" id="3.1.11.5" evidence="15"/>
<evidence type="ECO:0000256" key="6">
    <source>
        <dbReference type="ARBA" id="ARBA00022806"/>
    </source>
</evidence>
<dbReference type="PANTHER" id="PTHR11070:SF23">
    <property type="entry name" value="RECBCD ENZYME SUBUNIT RECB"/>
    <property type="match status" value="1"/>
</dbReference>
<keyword evidence="4 15" id="KW-0227">DNA damage</keyword>
<evidence type="ECO:0000256" key="15">
    <source>
        <dbReference type="HAMAP-Rule" id="MF_01485"/>
    </source>
</evidence>
<comment type="miscellaneous">
    <text evidence="15">In the RecBCD complex, RecB has a slow 3'-5' helicase, an exonuclease activity and loads RecA onto ssDNA, RecD has a fast 5'-3' helicase activity, while RecC stimulates the ATPase and processivity of the RecB helicase and contributes to recognition of the Chi site.</text>
</comment>
<evidence type="ECO:0000259" key="18">
    <source>
        <dbReference type="PROSITE" id="PS51198"/>
    </source>
</evidence>
<evidence type="ECO:0000256" key="14">
    <source>
        <dbReference type="ARBA" id="ARBA00048988"/>
    </source>
</evidence>
<dbReference type="Gene3D" id="1.10.3170.10">
    <property type="entry name" value="Recbcd, chain B, domain 2"/>
    <property type="match status" value="1"/>
</dbReference>
<evidence type="ECO:0000256" key="8">
    <source>
        <dbReference type="ARBA" id="ARBA00022840"/>
    </source>
</evidence>
<dbReference type="Pfam" id="PF13361">
    <property type="entry name" value="UvrD_C"/>
    <property type="match status" value="1"/>
</dbReference>
<evidence type="ECO:0000256" key="11">
    <source>
        <dbReference type="ARBA" id="ARBA00023204"/>
    </source>
</evidence>
<comment type="cofactor">
    <cofactor evidence="15">
        <name>Mg(2+)</name>
        <dbReference type="ChEBI" id="CHEBI:18420"/>
    </cofactor>
    <text evidence="15">Binds 1 Mg(2+) ion per subunit.</text>
</comment>
<comment type="subunit">
    <text evidence="15">Heterotrimer of RecB, RecC and RecD. All subunits contribute to DNA-binding. Interacts with RecA.</text>
</comment>